<dbReference type="EMBL" id="JADQDQ010000001">
    <property type="protein sequence ID" value="MBF9236207.1"/>
    <property type="molecule type" value="Genomic_DNA"/>
</dbReference>
<dbReference type="Proteomes" id="UP000597617">
    <property type="component" value="Unassembled WGS sequence"/>
</dbReference>
<keyword evidence="2" id="KW-1185">Reference proteome</keyword>
<name>A0ABS0ICY5_9BACT</name>
<proteinExistence type="predicted"/>
<sequence>MSNKPARSLYFENANGRIWEEPEGYLRLEYRPGPREILQFRALLTHVAQALSRRNWDKILVDQRDMAPFSPAEQAWMTNEWLPYAVQNHGYRYGAVLVANNVFARLSMNQLVMATRNLAHTYRTFEAEAPAMVWLLEQR</sequence>
<evidence type="ECO:0000313" key="1">
    <source>
        <dbReference type="EMBL" id="MBF9236207.1"/>
    </source>
</evidence>
<evidence type="ECO:0000313" key="2">
    <source>
        <dbReference type="Proteomes" id="UP000597617"/>
    </source>
</evidence>
<reference evidence="1 2" key="1">
    <citation type="submission" date="2020-11" db="EMBL/GenBank/DDBJ databases">
        <authorList>
            <person name="Kim M.K."/>
        </authorList>
    </citation>
    <scope>NUCLEOTIDE SEQUENCE [LARGE SCALE GENOMIC DNA]</scope>
    <source>
        <strain evidence="1 2">BT683</strain>
    </source>
</reference>
<evidence type="ECO:0008006" key="3">
    <source>
        <dbReference type="Google" id="ProtNLM"/>
    </source>
</evidence>
<dbReference type="RefSeq" id="WP_196280571.1">
    <property type="nucleotide sequence ID" value="NZ_JADQDQ010000001.1"/>
</dbReference>
<gene>
    <name evidence="1" type="ORF">I2I05_02250</name>
</gene>
<organism evidence="1 2">
    <name type="scientific">Hymenobacter jeongseonensis</name>
    <dbReference type="NCBI Taxonomy" id="2791027"/>
    <lineage>
        <taxon>Bacteria</taxon>
        <taxon>Pseudomonadati</taxon>
        <taxon>Bacteroidota</taxon>
        <taxon>Cytophagia</taxon>
        <taxon>Cytophagales</taxon>
        <taxon>Hymenobacteraceae</taxon>
        <taxon>Hymenobacter</taxon>
    </lineage>
</organism>
<protein>
    <recommendedName>
        <fullName evidence="3">STAS/SEC14 domain-containing protein</fullName>
    </recommendedName>
</protein>
<comment type="caution">
    <text evidence="1">The sequence shown here is derived from an EMBL/GenBank/DDBJ whole genome shotgun (WGS) entry which is preliminary data.</text>
</comment>
<accession>A0ABS0ICY5</accession>